<dbReference type="FunFam" id="3.30.200.20:FF:000156">
    <property type="entry name" value="MAP kinase-activated protein kinase 3"/>
    <property type="match status" value="1"/>
</dbReference>
<dbReference type="PANTHER" id="PTHR24347">
    <property type="entry name" value="SERINE/THREONINE-PROTEIN KINASE"/>
    <property type="match status" value="1"/>
</dbReference>
<evidence type="ECO:0000313" key="15">
    <source>
        <dbReference type="EMBL" id="GAU93692.1"/>
    </source>
</evidence>
<evidence type="ECO:0000256" key="9">
    <source>
        <dbReference type="ARBA" id="ARBA00047899"/>
    </source>
</evidence>
<dbReference type="PROSITE" id="PS00107">
    <property type="entry name" value="PROTEIN_KINASE_ATP"/>
    <property type="match status" value="1"/>
</dbReference>
<evidence type="ECO:0000256" key="8">
    <source>
        <dbReference type="ARBA" id="ARBA00022840"/>
    </source>
</evidence>
<dbReference type="EC" id="2.7.11.1" evidence="2"/>
<dbReference type="SUPFAM" id="SSF56112">
    <property type="entry name" value="Protein kinase-like (PK-like)"/>
    <property type="match status" value="1"/>
</dbReference>
<dbReference type="Gene3D" id="1.10.510.10">
    <property type="entry name" value="Transferase(Phosphotransferase) domain 1"/>
    <property type="match status" value="1"/>
</dbReference>
<dbReference type="GO" id="GO:0004674">
    <property type="term" value="F:protein serine/threonine kinase activity"/>
    <property type="evidence" value="ECO:0007669"/>
    <property type="project" value="UniProtKB-KW"/>
</dbReference>
<keyword evidence="4" id="KW-0597">Phosphoprotein</keyword>
<dbReference type="Pfam" id="PF00069">
    <property type="entry name" value="Pkinase"/>
    <property type="match status" value="1"/>
</dbReference>
<dbReference type="InterPro" id="IPR000719">
    <property type="entry name" value="Prot_kinase_dom"/>
</dbReference>
<comment type="catalytic activity">
    <reaction evidence="9">
        <text>L-threonyl-[protein] + ATP = O-phospho-L-threonyl-[protein] + ADP + H(+)</text>
        <dbReference type="Rhea" id="RHEA:46608"/>
        <dbReference type="Rhea" id="RHEA-COMP:11060"/>
        <dbReference type="Rhea" id="RHEA-COMP:11605"/>
        <dbReference type="ChEBI" id="CHEBI:15378"/>
        <dbReference type="ChEBI" id="CHEBI:30013"/>
        <dbReference type="ChEBI" id="CHEBI:30616"/>
        <dbReference type="ChEBI" id="CHEBI:61977"/>
        <dbReference type="ChEBI" id="CHEBI:456216"/>
        <dbReference type="EC" id="2.7.11.1"/>
    </reaction>
</comment>
<accession>A0A1D1V160</accession>
<evidence type="ECO:0000256" key="3">
    <source>
        <dbReference type="ARBA" id="ARBA00022527"/>
    </source>
</evidence>
<feature type="domain" description="Protein kinase" evidence="14">
    <location>
        <begin position="79"/>
        <end position="340"/>
    </location>
</feature>
<reference evidence="15 16" key="1">
    <citation type="journal article" date="2016" name="Nat. Commun.">
        <title>Extremotolerant tardigrade genome and improved radiotolerance of human cultured cells by tardigrade-unique protein.</title>
        <authorList>
            <person name="Hashimoto T."/>
            <person name="Horikawa D.D."/>
            <person name="Saito Y."/>
            <person name="Kuwahara H."/>
            <person name="Kozuka-Hata H."/>
            <person name="Shin-I T."/>
            <person name="Minakuchi Y."/>
            <person name="Ohishi K."/>
            <person name="Motoyama A."/>
            <person name="Aizu T."/>
            <person name="Enomoto A."/>
            <person name="Kondo K."/>
            <person name="Tanaka S."/>
            <person name="Hara Y."/>
            <person name="Koshikawa S."/>
            <person name="Sagara H."/>
            <person name="Miura T."/>
            <person name="Yokobori S."/>
            <person name="Miyagawa K."/>
            <person name="Suzuki Y."/>
            <person name="Kubo T."/>
            <person name="Oyama M."/>
            <person name="Kohara Y."/>
            <person name="Fujiyama A."/>
            <person name="Arakawa K."/>
            <person name="Katayama T."/>
            <person name="Toyoda A."/>
            <person name="Kunieda T."/>
        </authorList>
    </citation>
    <scope>NUCLEOTIDE SEQUENCE [LARGE SCALE GENOMIC DNA]</scope>
    <source>
        <strain evidence="15 16">YOKOZUNA-1</strain>
    </source>
</reference>
<evidence type="ECO:0000256" key="2">
    <source>
        <dbReference type="ARBA" id="ARBA00012513"/>
    </source>
</evidence>
<evidence type="ECO:0000256" key="5">
    <source>
        <dbReference type="ARBA" id="ARBA00022679"/>
    </source>
</evidence>
<dbReference type="InterPro" id="IPR017441">
    <property type="entry name" value="Protein_kinase_ATP_BS"/>
</dbReference>
<protein>
    <recommendedName>
        <fullName evidence="2">non-specific serine/threonine protein kinase</fullName>
        <ecNumber evidence="2">2.7.11.1</ecNumber>
    </recommendedName>
</protein>
<gene>
    <name evidence="15" type="primary">RvY_05590-1</name>
    <name evidence="15" type="synonym">RvY_05590.1</name>
    <name evidence="15" type="ORF">RvY_05590</name>
</gene>
<evidence type="ECO:0000256" key="11">
    <source>
        <dbReference type="PROSITE-ProRule" id="PRU10141"/>
    </source>
</evidence>
<proteinExistence type="inferred from homology"/>
<organism evidence="15 16">
    <name type="scientific">Ramazzottius varieornatus</name>
    <name type="common">Water bear</name>
    <name type="synonym">Tardigrade</name>
    <dbReference type="NCBI Taxonomy" id="947166"/>
    <lineage>
        <taxon>Eukaryota</taxon>
        <taxon>Metazoa</taxon>
        <taxon>Ecdysozoa</taxon>
        <taxon>Tardigrada</taxon>
        <taxon>Eutardigrada</taxon>
        <taxon>Parachela</taxon>
        <taxon>Hypsibioidea</taxon>
        <taxon>Ramazzottiidae</taxon>
        <taxon>Ramazzottius</taxon>
    </lineage>
</organism>
<dbReference type="STRING" id="947166.A0A1D1V160"/>
<dbReference type="GO" id="GO:0005524">
    <property type="term" value="F:ATP binding"/>
    <property type="evidence" value="ECO:0007669"/>
    <property type="project" value="UniProtKB-UniRule"/>
</dbReference>
<dbReference type="FunFam" id="1.10.510.10:FF:000094">
    <property type="entry name" value="MAP kinase-activated protein kinase 2"/>
    <property type="match status" value="1"/>
</dbReference>
<dbReference type="Gene3D" id="4.10.1170.10">
    <property type="entry name" value="MAP kinase activated protein kinase 2"/>
    <property type="match status" value="1"/>
</dbReference>
<evidence type="ECO:0000259" key="14">
    <source>
        <dbReference type="PROSITE" id="PS50011"/>
    </source>
</evidence>
<dbReference type="Proteomes" id="UP000186922">
    <property type="component" value="Unassembled WGS sequence"/>
</dbReference>
<comment type="similarity">
    <text evidence="1">Belongs to the protein kinase superfamily. CAMK Ser/Thr protein kinase family.</text>
</comment>
<evidence type="ECO:0000256" key="7">
    <source>
        <dbReference type="ARBA" id="ARBA00022777"/>
    </source>
</evidence>
<dbReference type="Gene3D" id="3.30.200.20">
    <property type="entry name" value="Phosphorylase Kinase, domain 1"/>
    <property type="match status" value="1"/>
</dbReference>
<feature type="region of interest" description="Disordered" evidence="13">
    <location>
        <begin position="1"/>
        <end position="57"/>
    </location>
</feature>
<comment type="caution">
    <text evidence="15">The sequence shown here is derived from an EMBL/GenBank/DDBJ whole genome shotgun (WGS) entry which is preliminary data.</text>
</comment>
<keyword evidence="5" id="KW-0808">Transferase</keyword>
<feature type="binding site" evidence="11">
    <location>
        <position position="108"/>
    </location>
    <ligand>
        <name>ATP</name>
        <dbReference type="ChEBI" id="CHEBI:30616"/>
    </ligand>
</feature>
<keyword evidence="8 11" id="KW-0067">ATP-binding</keyword>
<dbReference type="PROSITE" id="PS50011">
    <property type="entry name" value="PROTEIN_KINASE_DOM"/>
    <property type="match status" value="1"/>
</dbReference>
<feature type="compositionally biased region" description="Polar residues" evidence="13">
    <location>
        <begin position="25"/>
        <end position="40"/>
    </location>
</feature>
<dbReference type="InterPro" id="IPR008271">
    <property type="entry name" value="Ser/Thr_kinase_AS"/>
</dbReference>
<dbReference type="FunFam" id="4.10.1170.10:FF:000001">
    <property type="entry name" value="MAP kinase-activated protein kinase 3"/>
    <property type="match status" value="1"/>
</dbReference>
<evidence type="ECO:0000313" key="16">
    <source>
        <dbReference type="Proteomes" id="UP000186922"/>
    </source>
</evidence>
<keyword evidence="7" id="KW-0418">Kinase</keyword>
<keyword evidence="16" id="KW-1185">Reference proteome</keyword>
<dbReference type="InterPro" id="IPR027442">
    <property type="entry name" value="MAPKAPK_C"/>
</dbReference>
<dbReference type="OrthoDB" id="40902at2759"/>
<evidence type="ECO:0000256" key="12">
    <source>
        <dbReference type="RuleBase" id="RU000304"/>
    </source>
</evidence>
<keyword evidence="6 11" id="KW-0547">Nucleotide-binding</keyword>
<dbReference type="EMBL" id="BDGG01000002">
    <property type="protein sequence ID" value="GAU93692.1"/>
    <property type="molecule type" value="Genomic_DNA"/>
</dbReference>
<sequence length="410" mass="46228">MKRVSKYLSGKLRSKPLPALDEDSVASSGDNNLTSSSNGKPPNILKDKSDNQQPDAMFGRFQTRPNLVLKSQSINDDYEISNNVLGLGINGKVVECFSRTTRQKLALKVLQDNPKSRREVELHWKASGHKHIVNIVDVYENAFSGKNCLLVVMECMEGGELFARIQARGDQPFTEREAASIMRDICSAVAHLHSMQIAHRDIKPENLLYSKAGPDGVLKLTDFGFAKELTANNTLKTPCYTPYYVAPEVLGPEKYDKSCDMWSIGVVMYILICGYPPFYSNHGLPISPGMKKRIRSGQYEFHSPEWDNVSRDAKEMIKGLLKTDPTLRLTIEQVMRTNWIASHTAVPQTPLYSLQILQEEQDVWPEMQEEMSNALATMRVDTDQHVQLKNLEKSTNPLLAKRRQNKVNTG</sequence>
<evidence type="ECO:0000256" key="13">
    <source>
        <dbReference type="SAM" id="MobiDB-lite"/>
    </source>
</evidence>
<dbReference type="PROSITE" id="PS00108">
    <property type="entry name" value="PROTEIN_KINASE_ST"/>
    <property type="match status" value="1"/>
</dbReference>
<dbReference type="AlphaFoldDB" id="A0A1D1V160"/>
<dbReference type="GO" id="GO:0008361">
    <property type="term" value="P:regulation of cell size"/>
    <property type="evidence" value="ECO:0007669"/>
    <property type="project" value="UniProtKB-ARBA"/>
</dbReference>
<evidence type="ECO:0000256" key="6">
    <source>
        <dbReference type="ARBA" id="ARBA00022741"/>
    </source>
</evidence>
<dbReference type="CDD" id="cd14089">
    <property type="entry name" value="STKc_MAPKAPK"/>
    <property type="match status" value="1"/>
</dbReference>
<evidence type="ECO:0000256" key="1">
    <source>
        <dbReference type="ARBA" id="ARBA00006692"/>
    </source>
</evidence>
<keyword evidence="3 12" id="KW-0723">Serine/threonine-protein kinase</keyword>
<comment type="catalytic activity">
    <reaction evidence="10">
        <text>L-seryl-[protein] + ATP = O-phospho-L-seryl-[protein] + ADP + H(+)</text>
        <dbReference type="Rhea" id="RHEA:17989"/>
        <dbReference type="Rhea" id="RHEA-COMP:9863"/>
        <dbReference type="Rhea" id="RHEA-COMP:11604"/>
        <dbReference type="ChEBI" id="CHEBI:15378"/>
        <dbReference type="ChEBI" id="CHEBI:29999"/>
        <dbReference type="ChEBI" id="CHEBI:30616"/>
        <dbReference type="ChEBI" id="CHEBI:83421"/>
        <dbReference type="ChEBI" id="CHEBI:456216"/>
        <dbReference type="EC" id="2.7.11.1"/>
    </reaction>
</comment>
<dbReference type="SMART" id="SM00220">
    <property type="entry name" value="S_TKc"/>
    <property type="match status" value="1"/>
</dbReference>
<dbReference type="InterPro" id="IPR011009">
    <property type="entry name" value="Kinase-like_dom_sf"/>
</dbReference>
<name>A0A1D1V160_RAMVA</name>
<evidence type="ECO:0000256" key="10">
    <source>
        <dbReference type="ARBA" id="ARBA00048679"/>
    </source>
</evidence>
<evidence type="ECO:0000256" key="4">
    <source>
        <dbReference type="ARBA" id="ARBA00022553"/>
    </source>
</evidence>